<keyword evidence="3" id="KW-1185">Reference proteome</keyword>
<feature type="compositionally biased region" description="Polar residues" evidence="1">
    <location>
        <begin position="52"/>
        <end position="68"/>
    </location>
</feature>
<protein>
    <submittedName>
        <fullName evidence="2">Uncharacterized protein</fullName>
    </submittedName>
</protein>
<dbReference type="AlphaFoldDB" id="A0A2T7NV01"/>
<reference evidence="2 3" key="1">
    <citation type="submission" date="2018-04" db="EMBL/GenBank/DDBJ databases">
        <title>The genome of golden apple snail Pomacea canaliculata provides insight into stress tolerance and invasive adaptation.</title>
        <authorList>
            <person name="Liu C."/>
            <person name="Liu B."/>
            <person name="Ren Y."/>
            <person name="Zhang Y."/>
            <person name="Wang H."/>
            <person name="Li S."/>
            <person name="Jiang F."/>
            <person name="Yin L."/>
            <person name="Zhang G."/>
            <person name="Qian W."/>
            <person name="Fan W."/>
        </authorList>
    </citation>
    <scope>NUCLEOTIDE SEQUENCE [LARGE SCALE GENOMIC DNA]</scope>
    <source>
        <strain evidence="2">SZHN2017</strain>
        <tissue evidence="2">Muscle</tissue>
    </source>
</reference>
<proteinExistence type="predicted"/>
<feature type="compositionally biased region" description="Basic residues" evidence="1">
    <location>
        <begin position="40"/>
        <end position="49"/>
    </location>
</feature>
<organism evidence="2 3">
    <name type="scientific">Pomacea canaliculata</name>
    <name type="common">Golden apple snail</name>
    <dbReference type="NCBI Taxonomy" id="400727"/>
    <lineage>
        <taxon>Eukaryota</taxon>
        <taxon>Metazoa</taxon>
        <taxon>Spiralia</taxon>
        <taxon>Lophotrochozoa</taxon>
        <taxon>Mollusca</taxon>
        <taxon>Gastropoda</taxon>
        <taxon>Caenogastropoda</taxon>
        <taxon>Architaenioglossa</taxon>
        <taxon>Ampullarioidea</taxon>
        <taxon>Ampullariidae</taxon>
        <taxon>Pomacea</taxon>
    </lineage>
</organism>
<evidence type="ECO:0000313" key="2">
    <source>
        <dbReference type="EMBL" id="PVD25007.1"/>
    </source>
</evidence>
<evidence type="ECO:0000256" key="1">
    <source>
        <dbReference type="SAM" id="MobiDB-lite"/>
    </source>
</evidence>
<dbReference type="EMBL" id="PZQS01000009">
    <property type="protein sequence ID" value="PVD25007.1"/>
    <property type="molecule type" value="Genomic_DNA"/>
</dbReference>
<name>A0A2T7NV01_POMCA</name>
<comment type="caution">
    <text evidence="2">The sequence shown here is derived from an EMBL/GenBank/DDBJ whole genome shotgun (WGS) entry which is preliminary data.</text>
</comment>
<dbReference type="Proteomes" id="UP000245119">
    <property type="component" value="Linkage Group LG9"/>
</dbReference>
<gene>
    <name evidence="2" type="ORF">C0Q70_15504</name>
</gene>
<sequence>MRIICSIYSSIRLNLHAPLPAIDKSPSDQRNKLGQVKGRDRGRRLKAVGRNRFTSCRQEGRRTNTSCD</sequence>
<accession>A0A2T7NV01</accession>
<feature type="region of interest" description="Disordered" evidence="1">
    <location>
        <begin position="21"/>
        <end position="68"/>
    </location>
</feature>
<evidence type="ECO:0000313" key="3">
    <source>
        <dbReference type="Proteomes" id="UP000245119"/>
    </source>
</evidence>